<evidence type="ECO:0000313" key="7">
    <source>
        <dbReference type="EMBL" id="TCS80802.1"/>
    </source>
</evidence>
<keyword evidence="5" id="KW-0411">Iron-sulfur</keyword>
<evidence type="ECO:0000256" key="4">
    <source>
        <dbReference type="ARBA" id="ARBA00023004"/>
    </source>
</evidence>
<accession>A0A4V2USC0</accession>
<dbReference type="GO" id="GO:0051536">
    <property type="term" value="F:iron-sulfur cluster binding"/>
    <property type="evidence" value="ECO:0007669"/>
    <property type="project" value="UniProtKB-KW"/>
</dbReference>
<dbReference type="SUPFAM" id="SSF50692">
    <property type="entry name" value="ADC-like"/>
    <property type="match status" value="1"/>
</dbReference>
<protein>
    <submittedName>
        <fullName evidence="7">Anaerobic selenocysteine-containing dehydrogenase</fullName>
    </submittedName>
</protein>
<evidence type="ECO:0000256" key="2">
    <source>
        <dbReference type="ARBA" id="ARBA00010312"/>
    </source>
</evidence>
<dbReference type="Pfam" id="PF04879">
    <property type="entry name" value="Molybdop_Fe4S4"/>
    <property type="match status" value="1"/>
</dbReference>
<keyword evidence="3" id="KW-0479">Metal-binding</keyword>
<feature type="domain" description="4Fe-4S Mo/W bis-MGD-type" evidence="6">
    <location>
        <begin position="2"/>
        <end position="59"/>
    </location>
</feature>
<dbReference type="Gene3D" id="2.40.40.20">
    <property type="match status" value="1"/>
</dbReference>
<dbReference type="Gene3D" id="3.40.50.740">
    <property type="match status" value="1"/>
</dbReference>
<name>A0A4V2USC0_9BACI</name>
<reference evidence="7 8" key="1">
    <citation type="submission" date="2019-03" db="EMBL/GenBank/DDBJ databases">
        <title>Genomic Encyclopedia of Type Strains, Phase IV (KMG-IV): sequencing the most valuable type-strain genomes for metagenomic binning, comparative biology and taxonomic classification.</title>
        <authorList>
            <person name="Goeker M."/>
        </authorList>
    </citation>
    <scope>NUCLEOTIDE SEQUENCE [LARGE SCALE GENOMIC DNA]</scope>
    <source>
        <strain evidence="7 8">DSM 23802</strain>
    </source>
</reference>
<dbReference type="AlphaFoldDB" id="A0A4V2USC0"/>
<dbReference type="OrthoDB" id="9803192at2"/>
<organism evidence="7 8">
    <name type="scientific">Tepidibacillus fermentans</name>
    <dbReference type="NCBI Taxonomy" id="1281767"/>
    <lineage>
        <taxon>Bacteria</taxon>
        <taxon>Bacillati</taxon>
        <taxon>Bacillota</taxon>
        <taxon>Bacilli</taxon>
        <taxon>Bacillales</taxon>
        <taxon>Bacillaceae</taxon>
        <taxon>Tepidibacillus</taxon>
    </lineage>
</organism>
<dbReference type="PANTHER" id="PTHR43742:SF6">
    <property type="entry name" value="OXIDOREDUCTASE YYAE-RELATED"/>
    <property type="match status" value="1"/>
</dbReference>
<dbReference type="SMART" id="SM00926">
    <property type="entry name" value="Molybdop_Fe4S4"/>
    <property type="match status" value="1"/>
</dbReference>
<dbReference type="Gene3D" id="2.20.25.90">
    <property type="entry name" value="ADC-like domains"/>
    <property type="match status" value="1"/>
</dbReference>
<dbReference type="InterPro" id="IPR050612">
    <property type="entry name" value="Prok_Mopterin_Oxidored"/>
</dbReference>
<dbReference type="InterPro" id="IPR006656">
    <property type="entry name" value="Mopterin_OxRdtase"/>
</dbReference>
<dbReference type="Pfam" id="PF00384">
    <property type="entry name" value="Molybdopterin"/>
    <property type="match status" value="1"/>
</dbReference>
<dbReference type="RefSeq" id="WP_132769606.1">
    <property type="nucleotide sequence ID" value="NZ_SMAB01000015.1"/>
</dbReference>
<dbReference type="Gene3D" id="3.40.228.10">
    <property type="entry name" value="Dimethylsulfoxide Reductase, domain 2"/>
    <property type="match status" value="1"/>
</dbReference>
<evidence type="ECO:0000256" key="5">
    <source>
        <dbReference type="ARBA" id="ARBA00023014"/>
    </source>
</evidence>
<comment type="caution">
    <text evidence="7">The sequence shown here is derived from an EMBL/GenBank/DDBJ whole genome shotgun (WGS) entry which is preliminary data.</text>
</comment>
<evidence type="ECO:0000259" key="6">
    <source>
        <dbReference type="PROSITE" id="PS51669"/>
    </source>
</evidence>
<dbReference type="InterPro" id="IPR006657">
    <property type="entry name" value="MoPterin_dinucl-bd_dom"/>
</dbReference>
<gene>
    <name evidence="7" type="ORF">EDD72_11529</name>
</gene>
<dbReference type="GO" id="GO:0043546">
    <property type="term" value="F:molybdopterin cofactor binding"/>
    <property type="evidence" value="ECO:0007669"/>
    <property type="project" value="InterPro"/>
</dbReference>
<keyword evidence="4" id="KW-0408">Iron</keyword>
<dbReference type="Pfam" id="PF01568">
    <property type="entry name" value="Molydop_binding"/>
    <property type="match status" value="1"/>
</dbReference>
<evidence type="ECO:0000313" key="8">
    <source>
        <dbReference type="Proteomes" id="UP000295788"/>
    </source>
</evidence>
<keyword evidence="8" id="KW-1185">Reference proteome</keyword>
<dbReference type="InterPro" id="IPR006963">
    <property type="entry name" value="Mopterin_OxRdtase_4Fe-4S_dom"/>
</dbReference>
<dbReference type="InterPro" id="IPR009010">
    <property type="entry name" value="Asp_de-COase-like_dom_sf"/>
</dbReference>
<comment type="cofactor">
    <cofactor evidence="1">
        <name>Mo-bis(molybdopterin guanine dinucleotide)</name>
        <dbReference type="ChEBI" id="CHEBI:60539"/>
    </cofactor>
</comment>
<comment type="similarity">
    <text evidence="2">Belongs to the prokaryotic molybdopterin-containing oxidoreductase family.</text>
</comment>
<dbReference type="CDD" id="cd02766">
    <property type="entry name" value="MopB_3"/>
    <property type="match status" value="1"/>
</dbReference>
<dbReference type="Proteomes" id="UP000295788">
    <property type="component" value="Unassembled WGS sequence"/>
</dbReference>
<evidence type="ECO:0000256" key="3">
    <source>
        <dbReference type="ARBA" id="ARBA00022723"/>
    </source>
</evidence>
<evidence type="ECO:0000256" key="1">
    <source>
        <dbReference type="ARBA" id="ARBA00001942"/>
    </source>
</evidence>
<dbReference type="Gene3D" id="3.30.2070.10">
    <property type="entry name" value="Formate dehydrogenase/DMSO reductase"/>
    <property type="match status" value="1"/>
</dbReference>
<dbReference type="GO" id="GO:0016491">
    <property type="term" value="F:oxidoreductase activity"/>
    <property type="evidence" value="ECO:0007669"/>
    <property type="project" value="InterPro"/>
</dbReference>
<dbReference type="SUPFAM" id="SSF53706">
    <property type="entry name" value="Formate dehydrogenase/DMSO reductase, domains 1-3"/>
    <property type="match status" value="1"/>
</dbReference>
<dbReference type="PROSITE" id="PS51669">
    <property type="entry name" value="4FE4S_MOW_BIS_MGD"/>
    <property type="match status" value="1"/>
</dbReference>
<sequence length="670" mass="76156">MGKTWKTACPLNCFDVCGFLVTTENGKVVSIKGDPEHPITRGKICGRGKMLKDRMYHDDRLHYPLKKVNGQFVRISWDQALDEISLKMKEIKMTYGPTAILHSYDYASGGLLKELDQRFFNFFGGMTKVIGSLCWGAGIQAQIYDMGNSFGHGVEDIKNTQTIVIWGRNITTTNMHLYPFIMEAKQQGAKLVVINPMKNGIAKEADLHLPITPGMDGNLALAMSKVIIENGWHDQEFIDLYTVGFEEFKKELEKLKLENISKEINIDVKNIVQLAKWYAQNRPVMTFLGLGMQRYTNGGNTIRAIDALAALTGNIGVAGGGVNYAHRAVGQSFGWDELLREDLRQEYRTFSRPSQAEEIIEAKEPPIKMMFISRTNLLTQLPNISRTLKAFEQVETKIVLDMFLTDTAKIADYVLPVVSVFEEEDIYYGSMFHSVVRYGPKLVDPPGEAWSDLKIWAELAKRLGLQGFERSREEYFEIALQPLNRFGIDLSVLKEKHEIELPLPKVAWADKKFDTPSGKFEFYSYQAEKDGYSPIAKIMYPKERLSFHDLMEPYPYQLLSIHPNKSLHSQHHWLNKEKEMKPLVSIPKEIAEKQGIKEKDLVMVSNQRGNLIGRAKIEEGSHPRTIIIEEGYGIDTRGNVNWLTANGLSDMGNGSIFYECKISIKKIDEE</sequence>
<dbReference type="GO" id="GO:0046872">
    <property type="term" value="F:metal ion binding"/>
    <property type="evidence" value="ECO:0007669"/>
    <property type="project" value="UniProtKB-KW"/>
</dbReference>
<dbReference type="PANTHER" id="PTHR43742">
    <property type="entry name" value="TRIMETHYLAMINE-N-OXIDE REDUCTASE"/>
    <property type="match status" value="1"/>
</dbReference>
<proteinExistence type="inferred from homology"/>
<dbReference type="EMBL" id="SMAB01000015">
    <property type="protein sequence ID" value="TCS80802.1"/>
    <property type="molecule type" value="Genomic_DNA"/>
</dbReference>